<sequence length="208" mass="23583">MSIRGTASVSRRRDSSISKSAFFSSMPGSPENEEELFEEEGAESLLDSFDSYIVVSVLTATASFAALFEANLEDKFWGFHNAWVFICAICSLSGIYATVVFSLSSTYGRTAVGTGRVHIYETFYELTAVYRMRAFSMYLLSLVLFILLLIFTAVDRVEKRYRIPFLGFLLVLSIFTYHDWTTIMKAAGPIFAHQEEKKQKRISKSMKK</sequence>
<name>A0A448ZCL1_9STRA</name>
<accession>A0A448ZCL1</accession>
<gene>
    <name evidence="2" type="ORF">PSNMU_V1.4_AUG-EV-PASAV3_0066050</name>
</gene>
<reference evidence="2 3" key="1">
    <citation type="submission" date="2019-01" db="EMBL/GenBank/DDBJ databases">
        <authorList>
            <person name="Ferrante I. M."/>
        </authorList>
    </citation>
    <scope>NUCLEOTIDE SEQUENCE [LARGE SCALE GENOMIC DNA]</scope>
    <source>
        <strain evidence="2 3">B856</strain>
    </source>
</reference>
<organism evidence="2 3">
    <name type="scientific">Pseudo-nitzschia multistriata</name>
    <dbReference type="NCBI Taxonomy" id="183589"/>
    <lineage>
        <taxon>Eukaryota</taxon>
        <taxon>Sar</taxon>
        <taxon>Stramenopiles</taxon>
        <taxon>Ochrophyta</taxon>
        <taxon>Bacillariophyta</taxon>
        <taxon>Bacillariophyceae</taxon>
        <taxon>Bacillariophycidae</taxon>
        <taxon>Bacillariales</taxon>
        <taxon>Bacillariaceae</taxon>
        <taxon>Pseudo-nitzschia</taxon>
    </lineage>
</organism>
<feature type="transmembrane region" description="Helical" evidence="1">
    <location>
        <begin position="161"/>
        <end position="178"/>
    </location>
</feature>
<keyword evidence="1" id="KW-0812">Transmembrane</keyword>
<evidence type="ECO:0000313" key="2">
    <source>
        <dbReference type="EMBL" id="VEU39740.1"/>
    </source>
</evidence>
<feature type="transmembrane region" description="Helical" evidence="1">
    <location>
        <begin position="52"/>
        <end position="70"/>
    </location>
</feature>
<feature type="transmembrane region" description="Helical" evidence="1">
    <location>
        <begin position="82"/>
        <end position="103"/>
    </location>
</feature>
<evidence type="ECO:0000313" key="3">
    <source>
        <dbReference type="Proteomes" id="UP000291116"/>
    </source>
</evidence>
<keyword evidence="3" id="KW-1185">Reference proteome</keyword>
<keyword evidence="1" id="KW-1133">Transmembrane helix</keyword>
<dbReference type="AlphaFoldDB" id="A0A448ZCL1"/>
<keyword evidence="1" id="KW-0472">Membrane</keyword>
<dbReference type="Proteomes" id="UP000291116">
    <property type="component" value="Unassembled WGS sequence"/>
</dbReference>
<feature type="transmembrane region" description="Helical" evidence="1">
    <location>
        <begin position="135"/>
        <end position="154"/>
    </location>
</feature>
<evidence type="ECO:0000256" key="1">
    <source>
        <dbReference type="SAM" id="Phobius"/>
    </source>
</evidence>
<dbReference type="OrthoDB" id="43775at2759"/>
<proteinExistence type="predicted"/>
<dbReference type="EMBL" id="CAACVS010000234">
    <property type="protein sequence ID" value="VEU39740.1"/>
    <property type="molecule type" value="Genomic_DNA"/>
</dbReference>
<protein>
    <submittedName>
        <fullName evidence="2">Uncharacterized protein</fullName>
    </submittedName>
</protein>